<keyword evidence="2" id="KW-1185">Reference proteome</keyword>
<dbReference type="AlphaFoldDB" id="A0A5C7HZX2"/>
<evidence type="ECO:0000313" key="2">
    <source>
        <dbReference type="Proteomes" id="UP000323000"/>
    </source>
</evidence>
<dbReference type="Proteomes" id="UP000323000">
    <property type="component" value="Chromosome 5"/>
</dbReference>
<sequence>MRMRFRFCSLEFDCFHPNRFENLAACSLTENGFVEAETCYEFDSKSIRHAGFVLAFVDVSDFRGGFLIDSWLQCAKKSDVTNVLWWEIIHSLSGLRTVYVTVSVFLD</sequence>
<accession>A0A5C7HZX2</accession>
<dbReference type="EMBL" id="VAHF01000005">
    <property type="protein sequence ID" value="TXG62254.1"/>
    <property type="molecule type" value="Genomic_DNA"/>
</dbReference>
<organism evidence="1 2">
    <name type="scientific">Acer yangbiense</name>
    <dbReference type="NCBI Taxonomy" id="1000413"/>
    <lineage>
        <taxon>Eukaryota</taxon>
        <taxon>Viridiplantae</taxon>
        <taxon>Streptophyta</taxon>
        <taxon>Embryophyta</taxon>
        <taxon>Tracheophyta</taxon>
        <taxon>Spermatophyta</taxon>
        <taxon>Magnoliopsida</taxon>
        <taxon>eudicotyledons</taxon>
        <taxon>Gunneridae</taxon>
        <taxon>Pentapetalae</taxon>
        <taxon>rosids</taxon>
        <taxon>malvids</taxon>
        <taxon>Sapindales</taxon>
        <taxon>Sapindaceae</taxon>
        <taxon>Hippocastanoideae</taxon>
        <taxon>Acereae</taxon>
        <taxon>Acer</taxon>
    </lineage>
</organism>
<evidence type="ECO:0000313" key="1">
    <source>
        <dbReference type="EMBL" id="TXG62254.1"/>
    </source>
</evidence>
<gene>
    <name evidence="1" type="ORF">EZV62_013617</name>
</gene>
<comment type="caution">
    <text evidence="1">The sequence shown here is derived from an EMBL/GenBank/DDBJ whole genome shotgun (WGS) entry which is preliminary data.</text>
</comment>
<proteinExistence type="predicted"/>
<name>A0A5C7HZX2_9ROSI</name>
<protein>
    <submittedName>
        <fullName evidence="1">Uncharacterized protein</fullName>
    </submittedName>
</protein>
<reference evidence="2" key="1">
    <citation type="journal article" date="2019" name="Gigascience">
        <title>De novo genome assembly of the endangered Acer yangbiense, a plant species with extremely small populations endemic to Yunnan Province, China.</title>
        <authorList>
            <person name="Yang J."/>
            <person name="Wariss H.M."/>
            <person name="Tao L."/>
            <person name="Zhang R."/>
            <person name="Yun Q."/>
            <person name="Hollingsworth P."/>
            <person name="Dao Z."/>
            <person name="Luo G."/>
            <person name="Guo H."/>
            <person name="Ma Y."/>
            <person name="Sun W."/>
        </authorList>
    </citation>
    <scope>NUCLEOTIDE SEQUENCE [LARGE SCALE GENOMIC DNA]</scope>
    <source>
        <strain evidence="2">cv. Malutang</strain>
    </source>
</reference>